<dbReference type="EMBL" id="CM023475">
    <property type="protein sequence ID" value="KAH7945729.1"/>
    <property type="molecule type" value="Genomic_DNA"/>
</dbReference>
<organism evidence="1 2">
    <name type="scientific">Dermacentor silvarum</name>
    <name type="common">Tick</name>
    <dbReference type="NCBI Taxonomy" id="543639"/>
    <lineage>
        <taxon>Eukaryota</taxon>
        <taxon>Metazoa</taxon>
        <taxon>Ecdysozoa</taxon>
        <taxon>Arthropoda</taxon>
        <taxon>Chelicerata</taxon>
        <taxon>Arachnida</taxon>
        <taxon>Acari</taxon>
        <taxon>Parasitiformes</taxon>
        <taxon>Ixodida</taxon>
        <taxon>Ixodoidea</taxon>
        <taxon>Ixodidae</taxon>
        <taxon>Rhipicephalinae</taxon>
        <taxon>Dermacentor</taxon>
    </lineage>
</organism>
<comment type="caution">
    <text evidence="1">The sequence shown here is derived from an EMBL/GenBank/DDBJ whole genome shotgun (WGS) entry which is preliminary data.</text>
</comment>
<dbReference type="Proteomes" id="UP000821865">
    <property type="component" value="Chromosome 6"/>
</dbReference>
<sequence>MPALGMDRALSTVAPYNATLEVTKAALLNASFSNETLVLSSAAAAAGLANFTGNLTSELVMPGGGGGDVSCPWDPRGGGNCSWPDAGLAPGNESSLEASRLPADAQQPAEKVYWALMLVILPFLAVFGNILIILSVYKERSLQTATNYFIVSLAFADLLVAAAVMPFAVYVLIKVWDRSHAVLAFFLCSLYYTASRLAAAGPKTPGWRQSRSILWNARTMARSIGGCRLIHQAGGHHTAVAVRTLRARPEPPPHGFLSRLLV</sequence>
<keyword evidence="2" id="KW-1185">Reference proteome</keyword>
<protein>
    <submittedName>
        <fullName evidence="1">Uncharacterized protein</fullName>
    </submittedName>
</protein>
<evidence type="ECO:0000313" key="2">
    <source>
        <dbReference type="Proteomes" id="UP000821865"/>
    </source>
</evidence>
<reference evidence="1" key="1">
    <citation type="submission" date="2020-05" db="EMBL/GenBank/DDBJ databases">
        <title>Large-scale comparative analyses of tick genomes elucidate their genetic diversity and vector capacities.</title>
        <authorList>
            <person name="Jia N."/>
            <person name="Wang J."/>
            <person name="Shi W."/>
            <person name="Du L."/>
            <person name="Sun Y."/>
            <person name="Zhan W."/>
            <person name="Jiang J."/>
            <person name="Wang Q."/>
            <person name="Zhang B."/>
            <person name="Ji P."/>
            <person name="Sakyi L.B."/>
            <person name="Cui X."/>
            <person name="Yuan T."/>
            <person name="Jiang B."/>
            <person name="Yang W."/>
            <person name="Lam T.T.-Y."/>
            <person name="Chang Q."/>
            <person name="Ding S."/>
            <person name="Wang X."/>
            <person name="Zhu J."/>
            <person name="Ruan X."/>
            <person name="Zhao L."/>
            <person name="Wei J."/>
            <person name="Que T."/>
            <person name="Du C."/>
            <person name="Cheng J."/>
            <person name="Dai P."/>
            <person name="Han X."/>
            <person name="Huang E."/>
            <person name="Gao Y."/>
            <person name="Liu J."/>
            <person name="Shao H."/>
            <person name="Ye R."/>
            <person name="Li L."/>
            <person name="Wei W."/>
            <person name="Wang X."/>
            <person name="Wang C."/>
            <person name="Yang T."/>
            <person name="Huo Q."/>
            <person name="Li W."/>
            <person name="Guo W."/>
            <person name="Chen H."/>
            <person name="Zhou L."/>
            <person name="Ni X."/>
            <person name="Tian J."/>
            <person name="Zhou Y."/>
            <person name="Sheng Y."/>
            <person name="Liu T."/>
            <person name="Pan Y."/>
            <person name="Xia L."/>
            <person name="Li J."/>
            <person name="Zhao F."/>
            <person name="Cao W."/>
        </authorList>
    </citation>
    <scope>NUCLEOTIDE SEQUENCE</scope>
    <source>
        <strain evidence="1">Dsil-2018</strain>
    </source>
</reference>
<proteinExistence type="predicted"/>
<evidence type="ECO:0000313" key="1">
    <source>
        <dbReference type="EMBL" id="KAH7945729.1"/>
    </source>
</evidence>
<accession>A0ACB8CLM7</accession>
<name>A0ACB8CLM7_DERSI</name>
<gene>
    <name evidence="1" type="ORF">HPB49_014816</name>
</gene>